<evidence type="ECO:0000313" key="2">
    <source>
        <dbReference type="Proteomes" id="UP000016570"/>
    </source>
</evidence>
<dbReference type="Proteomes" id="UP000016570">
    <property type="component" value="Unassembled WGS sequence"/>
</dbReference>
<protein>
    <submittedName>
        <fullName evidence="1">Uncharacterized protein</fullName>
    </submittedName>
</protein>
<dbReference type="AlphaFoldDB" id="U3A069"/>
<dbReference type="eggNOG" id="ENOG5031ZS6">
    <property type="taxonomic scope" value="Bacteria"/>
</dbReference>
<proteinExistence type="predicted"/>
<accession>U3A069</accession>
<evidence type="ECO:0000313" key="1">
    <source>
        <dbReference type="EMBL" id="GAD66737.1"/>
    </source>
</evidence>
<keyword evidence="2" id="KW-1185">Reference proteome</keyword>
<comment type="caution">
    <text evidence="1">The sequence shown here is derived from an EMBL/GenBank/DDBJ whole genome shotgun (WGS) entry which is preliminary data.</text>
</comment>
<reference evidence="1 2" key="1">
    <citation type="submission" date="2013-09" db="EMBL/GenBank/DDBJ databases">
        <title>Whole genome shotgun sequence of Vibrio proteolyticus NBRC 13287.</title>
        <authorList>
            <person name="Isaki S."/>
            <person name="Hosoyama A."/>
            <person name="Numata M."/>
            <person name="Hashimoto M."/>
            <person name="Hosoyama Y."/>
            <person name="Tsuchikane K."/>
            <person name="Noguchi M."/>
            <person name="Hirakata S."/>
            <person name="Ichikawa N."/>
            <person name="Ohji S."/>
            <person name="Yamazoe A."/>
            <person name="Fujita N."/>
        </authorList>
    </citation>
    <scope>NUCLEOTIDE SEQUENCE [LARGE SCALE GENOMIC DNA]</scope>
    <source>
        <strain evidence="1 2">NBRC 13287</strain>
    </source>
</reference>
<gene>
    <name evidence="1" type="ORF">VPR01S_05_00320</name>
</gene>
<name>U3A069_VIBPR</name>
<organism evidence="1 2">
    <name type="scientific">Vibrio proteolyticus NBRC 13287</name>
    <dbReference type="NCBI Taxonomy" id="1219065"/>
    <lineage>
        <taxon>Bacteria</taxon>
        <taxon>Pseudomonadati</taxon>
        <taxon>Pseudomonadota</taxon>
        <taxon>Gammaproteobacteria</taxon>
        <taxon>Vibrionales</taxon>
        <taxon>Vibrionaceae</taxon>
        <taxon>Vibrio</taxon>
    </lineage>
</organism>
<dbReference type="EMBL" id="BATJ01000005">
    <property type="protein sequence ID" value="GAD66737.1"/>
    <property type="molecule type" value="Genomic_DNA"/>
</dbReference>
<sequence>MLLKSLIERGVICSGLSYEQQQEALRIYLNQKARNKLNHNKDLKVDDASKKACIAPDTEVTNNEPS</sequence>